<keyword evidence="2" id="KW-1185">Reference proteome</keyword>
<proteinExistence type="predicted"/>
<gene>
    <name evidence="1" type="ORF">ACFQY8_00045</name>
</gene>
<evidence type="ECO:0000313" key="2">
    <source>
        <dbReference type="Proteomes" id="UP001597036"/>
    </source>
</evidence>
<name>A0ABW2Y3W6_9BIFI</name>
<evidence type="ECO:0000313" key="1">
    <source>
        <dbReference type="EMBL" id="MFD0704149.1"/>
    </source>
</evidence>
<dbReference type="EMBL" id="JBHTHQ010000001">
    <property type="protein sequence ID" value="MFD0704149.1"/>
    <property type="molecule type" value="Genomic_DNA"/>
</dbReference>
<dbReference type="RefSeq" id="WP_377937419.1">
    <property type="nucleotide sequence ID" value="NZ_JBHTHQ010000001.1"/>
</dbReference>
<accession>A0ABW2Y3W6</accession>
<protein>
    <submittedName>
        <fullName evidence="1">Uncharacterized protein</fullName>
    </submittedName>
</protein>
<reference evidence="2" key="1">
    <citation type="journal article" date="2019" name="Int. J. Syst. Evol. Microbiol.">
        <title>The Global Catalogue of Microorganisms (GCM) 10K type strain sequencing project: providing services to taxonomists for standard genome sequencing and annotation.</title>
        <authorList>
            <consortium name="The Broad Institute Genomics Platform"/>
            <consortium name="The Broad Institute Genome Sequencing Center for Infectious Disease"/>
            <person name="Wu L."/>
            <person name="Ma J."/>
        </authorList>
    </citation>
    <scope>NUCLEOTIDE SEQUENCE [LARGE SCALE GENOMIC DNA]</scope>
    <source>
        <strain evidence="2">CCM 8604</strain>
    </source>
</reference>
<organism evidence="1 2">
    <name type="scientific">Alloscardovia venturai</name>
    <dbReference type="NCBI Taxonomy" id="1769421"/>
    <lineage>
        <taxon>Bacteria</taxon>
        <taxon>Bacillati</taxon>
        <taxon>Actinomycetota</taxon>
        <taxon>Actinomycetes</taxon>
        <taxon>Bifidobacteriales</taxon>
        <taxon>Bifidobacteriaceae</taxon>
        <taxon>Alloscardovia</taxon>
    </lineage>
</organism>
<sequence length="98" mass="11105">MQYSYLLPDDWTDISLNSETLPELAQRMAERTIAVAPHFKDMHAIYKKKFEAQLQRALDTGTSHIASFAKSSREGTVAAYMITQVIPQLIPEKGESEF</sequence>
<dbReference type="Proteomes" id="UP001597036">
    <property type="component" value="Unassembled WGS sequence"/>
</dbReference>
<comment type="caution">
    <text evidence="1">The sequence shown here is derived from an EMBL/GenBank/DDBJ whole genome shotgun (WGS) entry which is preliminary data.</text>
</comment>